<dbReference type="InterPro" id="IPR050679">
    <property type="entry name" value="Bact_HTH_transcr_reg"/>
</dbReference>
<evidence type="ECO:0000256" key="3">
    <source>
        <dbReference type="ARBA" id="ARBA00023163"/>
    </source>
</evidence>
<dbReference type="InterPro" id="IPR036388">
    <property type="entry name" value="WH-like_DNA-bd_sf"/>
</dbReference>
<dbReference type="SUPFAM" id="SSF64288">
    <property type="entry name" value="Chorismate lyase-like"/>
    <property type="match status" value="1"/>
</dbReference>
<keyword evidence="6" id="KW-1185">Reference proteome</keyword>
<dbReference type="PRINTS" id="PR00035">
    <property type="entry name" value="HTHGNTR"/>
</dbReference>
<dbReference type="PANTHER" id="PTHR44846:SF1">
    <property type="entry name" value="MANNOSYL-D-GLYCERATE TRANSPORT_METABOLISM SYSTEM REPRESSOR MNGR-RELATED"/>
    <property type="match status" value="1"/>
</dbReference>
<dbReference type="RefSeq" id="WP_230497362.1">
    <property type="nucleotide sequence ID" value="NZ_CAKJTG010000016.1"/>
</dbReference>
<reference evidence="5" key="1">
    <citation type="submission" date="2021-10" db="EMBL/GenBank/DDBJ databases">
        <authorList>
            <person name="Criscuolo A."/>
        </authorList>
    </citation>
    <scope>NUCLEOTIDE SEQUENCE</scope>
    <source>
        <strain evidence="5">CIP111885</strain>
    </source>
</reference>
<organism evidence="5 6">
    <name type="scientific">Pseudoneobacillus rhizosphaerae</name>
    <dbReference type="NCBI Taxonomy" id="2880968"/>
    <lineage>
        <taxon>Bacteria</taxon>
        <taxon>Bacillati</taxon>
        <taxon>Bacillota</taxon>
        <taxon>Bacilli</taxon>
        <taxon>Bacillales</taxon>
        <taxon>Bacillaceae</taxon>
        <taxon>Pseudoneobacillus</taxon>
    </lineage>
</organism>
<dbReference type="SMART" id="SM00345">
    <property type="entry name" value="HTH_GNTR"/>
    <property type="match status" value="1"/>
</dbReference>
<dbReference type="GO" id="GO:0003700">
    <property type="term" value="F:DNA-binding transcription factor activity"/>
    <property type="evidence" value="ECO:0007669"/>
    <property type="project" value="InterPro"/>
</dbReference>
<dbReference type="GO" id="GO:0003677">
    <property type="term" value="F:DNA binding"/>
    <property type="evidence" value="ECO:0007669"/>
    <property type="project" value="UniProtKB-KW"/>
</dbReference>
<accession>A0A9C7GBS6</accession>
<keyword evidence="1" id="KW-0805">Transcription regulation</keyword>
<evidence type="ECO:0000313" key="5">
    <source>
        <dbReference type="EMBL" id="CAG9609125.1"/>
    </source>
</evidence>
<feature type="domain" description="HTH gntR-type" evidence="4">
    <location>
        <begin position="7"/>
        <end position="75"/>
    </location>
</feature>
<dbReference type="PANTHER" id="PTHR44846">
    <property type="entry name" value="MANNOSYL-D-GLYCERATE TRANSPORT/METABOLISM SYSTEM REPRESSOR MNGR-RELATED"/>
    <property type="match status" value="1"/>
</dbReference>
<proteinExistence type="predicted"/>
<dbReference type="Proteomes" id="UP000789845">
    <property type="component" value="Unassembled WGS sequence"/>
</dbReference>
<evidence type="ECO:0000256" key="2">
    <source>
        <dbReference type="ARBA" id="ARBA00023125"/>
    </source>
</evidence>
<name>A0A9C7GBS6_9BACI</name>
<dbReference type="Gene3D" id="1.10.10.10">
    <property type="entry name" value="Winged helix-like DNA-binding domain superfamily/Winged helix DNA-binding domain"/>
    <property type="match status" value="1"/>
</dbReference>
<dbReference type="Pfam" id="PF07702">
    <property type="entry name" value="UTRA"/>
    <property type="match status" value="1"/>
</dbReference>
<evidence type="ECO:0000259" key="4">
    <source>
        <dbReference type="PROSITE" id="PS50949"/>
    </source>
</evidence>
<dbReference type="InterPro" id="IPR011663">
    <property type="entry name" value="UTRA"/>
</dbReference>
<keyword evidence="3" id="KW-0804">Transcription</keyword>
<dbReference type="AlphaFoldDB" id="A0A9C7GBS6"/>
<dbReference type="GO" id="GO:0045892">
    <property type="term" value="P:negative regulation of DNA-templated transcription"/>
    <property type="evidence" value="ECO:0007669"/>
    <property type="project" value="TreeGrafter"/>
</dbReference>
<dbReference type="EMBL" id="CAKJTG010000016">
    <property type="protein sequence ID" value="CAG9609125.1"/>
    <property type="molecule type" value="Genomic_DNA"/>
</dbReference>
<evidence type="ECO:0000256" key="1">
    <source>
        <dbReference type="ARBA" id="ARBA00023015"/>
    </source>
</evidence>
<dbReference type="InterPro" id="IPR036390">
    <property type="entry name" value="WH_DNA-bd_sf"/>
</dbReference>
<sequence length="245" mass="27926">MNDKQEASLYILVKNQIIEAIQSGKFQVGDKLPTEMELCEEYNVSRTTVRIALQQLVMEGRINKVQGKGTFVTKPKIKQSLTTAWKGFASQLMEQGYEPKTEIIDLKVVPADFTLAQHLKIEENDPINQLVRVRYANDEPLQYEISYIPWKIAPGLINDEEDCKSSLFQLLKNKYNVIIHKTVEALEPVLATEEASSYIGIPVGSPIFSLETVTYNDKLIPIEYSNALFRGDLSKFTIERMYTEL</sequence>
<dbReference type="CDD" id="cd07377">
    <property type="entry name" value="WHTH_GntR"/>
    <property type="match status" value="1"/>
</dbReference>
<keyword evidence="2" id="KW-0238">DNA-binding</keyword>
<evidence type="ECO:0000313" key="6">
    <source>
        <dbReference type="Proteomes" id="UP000789845"/>
    </source>
</evidence>
<dbReference type="SUPFAM" id="SSF46785">
    <property type="entry name" value="Winged helix' DNA-binding domain"/>
    <property type="match status" value="1"/>
</dbReference>
<dbReference type="Pfam" id="PF00392">
    <property type="entry name" value="GntR"/>
    <property type="match status" value="1"/>
</dbReference>
<protein>
    <submittedName>
        <fullName evidence="5">HTH-type transcriptional repressor GamR</fullName>
    </submittedName>
</protein>
<dbReference type="SMART" id="SM00866">
    <property type="entry name" value="UTRA"/>
    <property type="match status" value="1"/>
</dbReference>
<dbReference type="InterPro" id="IPR000524">
    <property type="entry name" value="Tscrpt_reg_HTH_GntR"/>
</dbReference>
<dbReference type="FunFam" id="1.10.10.10:FF:000079">
    <property type="entry name" value="GntR family transcriptional regulator"/>
    <property type="match status" value="1"/>
</dbReference>
<gene>
    <name evidence="5" type="primary">gamR</name>
    <name evidence="5" type="ORF">NEOCIP111885_02866</name>
</gene>
<dbReference type="Gene3D" id="3.40.1410.10">
    <property type="entry name" value="Chorismate lyase-like"/>
    <property type="match status" value="1"/>
</dbReference>
<dbReference type="InterPro" id="IPR028978">
    <property type="entry name" value="Chorismate_lyase_/UTRA_dom_sf"/>
</dbReference>
<dbReference type="PROSITE" id="PS50949">
    <property type="entry name" value="HTH_GNTR"/>
    <property type="match status" value="1"/>
</dbReference>
<comment type="caution">
    <text evidence="5">The sequence shown here is derived from an EMBL/GenBank/DDBJ whole genome shotgun (WGS) entry which is preliminary data.</text>
</comment>